<keyword evidence="3" id="KW-1185">Reference proteome</keyword>
<proteinExistence type="predicted"/>
<evidence type="ECO:0000313" key="4">
    <source>
        <dbReference type="Proteomes" id="UP000596035"/>
    </source>
</evidence>
<reference evidence="2 4" key="3">
    <citation type="submission" date="2020-11" db="EMBL/GenBank/DDBJ databases">
        <title>Closed and high quality bacterial genomes of the OMM12 community.</title>
        <authorList>
            <person name="Marbouty M."/>
            <person name="Lamy-Besnier Q."/>
            <person name="Debarbieux L."/>
            <person name="Koszul R."/>
        </authorList>
    </citation>
    <scope>NUCLEOTIDE SEQUENCE [LARGE SCALE GENOMIC DNA]</scope>
    <source>
        <strain evidence="2 4">KB18</strain>
    </source>
</reference>
<reference evidence="1" key="1">
    <citation type="journal article" date="2017" name="Genome Announc.">
        <title>High-Quality Whole-Genome Sequences of the Oligo-Mouse-Microbiota Bacterial Community.</title>
        <authorList>
            <person name="Garzetti D."/>
            <person name="Brugiroux S."/>
            <person name="Bunk B."/>
            <person name="Pukall R."/>
            <person name="McCoy K.D."/>
            <person name="Macpherson A.J."/>
            <person name="Stecher B."/>
        </authorList>
    </citation>
    <scope>NUCLEOTIDE SEQUENCE</scope>
    <source>
        <strain evidence="1">KB18</strain>
    </source>
</reference>
<evidence type="ECO:0000313" key="1">
    <source>
        <dbReference type="EMBL" id="ASB39879.1"/>
    </source>
</evidence>
<dbReference type="RefSeq" id="WP_088364367.1">
    <property type="nucleotide sequence ID" value="NZ_CAJTCQ010000004.1"/>
</dbReference>
<dbReference type="AlphaFoldDB" id="A0A1Z2XN53"/>
<protein>
    <submittedName>
        <fullName evidence="2">Uncharacterized protein</fullName>
    </submittedName>
</protein>
<dbReference type="Proteomes" id="UP000596035">
    <property type="component" value="Chromosome"/>
</dbReference>
<evidence type="ECO:0000313" key="2">
    <source>
        <dbReference type="EMBL" id="QQR29168.1"/>
    </source>
</evidence>
<dbReference type="EMBL" id="CP021422">
    <property type="protein sequence ID" value="ASB39879.1"/>
    <property type="molecule type" value="Genomic_DNA"/>
</dbReference>
<organism evidence="2 4">
    <name type="scientific">Acutalibacter muris</name>
    <dbReference type="NCBI Taxonomy" id="1796620"/>
    <lineage>
        <taxon>Bacteria</taxon>
        <taxon>Bacillati</taxon>
        <taxon>Bacillota</taxon>
        <taxon>Clostridia</taxon>
        <taxon>Eubacteriales</taxon>
        <taxon>Acutalibacteraceae</taxon>
        <taxon>Acutalibacter</taxon>
    </lineage>
</organism>
<evidence type="ECO:0000313" key="3">
    <source>
        <dbReference type="Proteomes" id="UP000196710"/>
    </source>
</evidence>
<dbReference type="KEGG" id="amur:ADH66_03980"/>
<gene>
    <name evidence="1" type="ORF">ADH66_03980</name>
    <name evidence="2" type="ORF">I5Q82_14045</name>
</gene>
<accession>A0A1Z2XN53</accession>
<dbReference type="Proteomes" id="UP000196710">
    <property type="component" value="Chromosome"/>
</dbReference>
<reference evidence="3" key="2">
    <citation type="submission" date="2017-05" db="EMBL/GenBank/DDBJ databases">
        <title>Improved OligoMM genomes.</title>
        <authorList>
            <person name="Garzetti D."/>
        </authorList>
    </citation>
    <scope>NUCLEOTIDE SEQUENCE [LARGE SCALE GENOMIC DNA]</scope>
    <source>
        <strain evidence="3">KB18</strain>
    </source>
</reference>
<sequence length="110" mass="12043">MNVVLMLGGLLLMAIGTAEIWRWAGGRRMSKTEKACRGQAVVLVLPEGPEDCECLVRCAGERLLQGGDCRFVCVVKDPESREIGLRLRERYRGLEICGPGELEKLLGAGL</sequence>
<name>A0A1Z2XN53_9FIRM</name>
<dbReference type="EMBL" id="CP065321">
    <property type="protein sequence ID" value="QQR29168.1"/>
    <property type="molecule type" value="Genomic_DNA"/>
</dbReference>